<evidence type="ECO:0000313" key="9">
    <source>
        <dbReference type="Proteomes" id="UP001055437"/>
    </source>
</evidence>
<dbReference type="EMBL" id="CP023671">
    <property type="protein sequence ID" value="AYE34787.1"/>
    <property type="molecule type" value="Genomic_DNA"/>
</dbReference>
<name>A0A9N7PM85_CLOSE</name>
<keyword evidence="3 4" id="KW-0456">Lyase</keyword>
<dbReference type="KEGG" id="csep:CP523_10445"/>
<dbReference type="EC" id="4.2.-.-" evidence="4"/>
<reference evidence="7" key="2">
    <citation type="submission" date="2022-06" db="EMBL/GenBank/DDBJ databases">
        <authorList>
            <person name="Holder M.E."/>
            <person name="Ajami N.J."/>
            <person name="Petrosino J.F."/>
        </authorList>
    </citation>
    <scope>NUCLEOTIDE SEQUENCE</scope>
    <source>
        <strain evidence="7">RMA 8861</strain>
    </source>
</reference>
<keyword evidence="2 4" id="KW-0648">Protein biosynthesis</keyword>
<evidence type="ECO:0000259" key="5">
    <source>
        <dbReference type="Pfam" id="PF04073"/>
    </source>
</evidence>
<dbReference type="InterPro" id="IPR004369">
    <property type="entry name" value="Prolyl-tRNA_editing_YbaK/EbsC"/>
</dbReference>
<dbReference type="SUPFAM" id="SSF55826">
    <property type="entry name" value="YbaK/ProRS associated domain"/>
    <property type="match status" value="1"/>
</dbReference>
<evidence type="ECO:0000256" key="1">
    <source>
        <dbReference type="ARBA" id="ARBA00009798"/>
    </source>
</evidence>
<dbReference type="AlphaFoldDB" id="A0A9N7PM85"/>
<dbReference type="RefSeq" id="WP_066674226.1">
    <property type="nucleotide sequence ID" value="NZ_CABMIZ010000004.1"/>
</dbReference>
<dbReference type="PIRSF" id="PIRSF006181">
    <property type="entry name" value="EbsC_YbaK"/>
    <property type="match status" value="1"/>
</dbReference>
<evidence type="ECO:0000313" key="8">
    <source>
        <dbReference type="Proteomes" id="UP000280586"/>
    </source>
</evidence>
<dbReference type="Gene3D" id="3.90.960.10">
    <property type="entry name" value="YbaK/aminoacyl-tRNA synthetase-associated domain"/>
    <property type="match status" value="1"/>
</dbReference>
<dbReference type="Proteomes" id="UP000280586">
    <property type="component" value="Chromosome"/>
</dbReference>
<evidence type="ECO:0000256" key="4">
    <source>
        <dbReference type="PIRNR" id="PIRNR006181"/>
    </source>
</evidence>
<comment type="similarity">
    <text evidence="1 4">Belongs to the prolyl-tRNA editing family. YbaK/EbsC subfamily.</text>
</comment>
<dbReference type="InterPro" id="IPR007214">
    <property type="entry name" value="YbaK/aa-tRNA-synth-assoc-dom"/>
</dbReference>
<sequence>MAKVKTNAIRILEKNNVKYEIITYDSKDGKIDGISVAEKINRNIEEVYKTLVTIGNSNELYVFVIPVDKELDLKKAAKIVEEKKIEMIHVKDILKYTGYIRGGCSPFGMKKQYKTFVNDTAKNLEKVIVSGGKIGIQVEINPEALIEILDVKFQDIIK</sequence>
<dbReference type="GeneID" id="303561100"/>
<dbReference type="PANTHER" id="PTHR30411:SF0">
    <property type="entry name" value="CYS-TRNA(PRO)_CYS-TRNA(CYS) DEACYLASE YBAK"/>
    <property type="match status" value="1"/>
</dbReference>
<dbReference type="GO" id="GO:0016829">
    <property type="term" value="F:lyase activity"/>
    <property type="evidence" value="ECO:0007669"/>
    <property type="project" value="UniProtKB-KW"/>
</dbReference>
<dbReference type="GO" id="GO:0002161">
    <property type="term" value="F:aminoacyl-tRNA deacylase activity"/>
    <property type="evidence" value="ECO:0007669"/>
    <property type="project" value="InterPro"/>
</dbReference>
<gene>
    <name evidence="7" type="primary">ybaK</name>
    <name evidence="6" type="ORF">CP523_10445</name>
    <name evidence="7" type="ORF">NH397_02790</name>
</gene>
<dbReference type="OrthoDB" id="9809296at2"/>
<dbReference type="Pfam" id="PF04073">
    <property type="entry name" value="tRNA_edit"/>
    <property type="match status" value="1"/>
</dbReference>
<evidence type="ECO:0000313" key="6">
    <source>
        <dbReference type="EMBL" id="AYE34787.1"/>
    </source>
</evidence>
<proteinExistence type="inferred from homology"/>
<protein>
    <recommendedName>
        <fullName evidence="4">Cys-tRNA(Pro)/Cys-tRNA(Cys) deacylase</fullName>
        <ecNumber evidence="4">4.2.-.-</ecNumber>
    </recommendedName>
</protein>
<reference evidence="6 8" key="1">
    <citation type="submission" date="2017-09" db="EMBL/GenBank/DDBJ databases">
        <authorList>
            <person name="Thomas P."/>
            <person name="Seyboldt C."/>
        </authorList>
    </citation>
    <scope>NUCLEOTIDE SEQUENCE [LARGE SCALE GENOMIC DNA]</scope>
    <source>
        <strain evidence="6 8">DSM 7534</strain>
    </source>
</reference>
<dbReference type="EMBL" id="CP099799">
    <property type="protein sequence ID" value="USS01380.1"/>
    <property type="molecule type" value="Genomic_DNA"/>
</dbReference>
<dbReference type="Proteomes" id="UP001055437">
    <property type="component" value="Chromosome"/>
</dbReference>
<evidence type="ECO:0000256" key="3">
    <source>
        <dbReference type="ARBA" id="ARBA00023239"/>
    </source>
</evidence>
<dbReference type="CDD" id="cd00002">
    <property type="entry name" value="YbaK_deacylase"/>
    <property type="match status" value="1"/>
</dbReference>
<dbReference type="InterPro" id="IPR036754">
    <property type="entry name" value="YbaK/aa-tRNA-synt-asso_dom_sf"/>
</dbReference>
<keyword evidence="9" id="KW-1185">Reference proteome</keyword>
<dbReference type="NCBIfam" id="TIGR00011">
    <property type="entry name" value="YbaK_EbsC"/>
    <property type="match status" value="1"/>
</dbReference>
<feature type="domain" description="YbaK/aminoacyl-tRNA synthetase-associated" evidence="5">
    <location>
        <begin position="36"/>
        <end position="147"/>
    </location>
</feature>
<dbReference type="PANTHER" id="PTHR30411">
    <property type="entry name" value="CYTOPLASMIC PROTEIN"/>
    <property type="match status" value="1"/>
</dbReference>
<dbReference type="GO" id="GO:0006412">
    <property type="term" value="P:translation"/>
    <property type="evidence" value="ECO:0007669"/>
    <property type="project" value="UniProtKB-KW"/>
</dbReference>
<evidence type="ECO:0000313" key="7">
    <source>
        <dbReference type="EMBL" id="USS01380.1"/>
    </source>
</evidence>
<organism evidence="6 8">
    <name type="scientific">Clostridium septicum</name>
    <dbReference type="NCBI Taxonomy" id="1504"/>
    <lineage>
        <taxon>Bacteria</taxon>
        <taxon>Bacillati</taxon>
        <taxon>Bacillota</taxon>
        <taxon>Clostridia</taxon>
        <taxon>Eubacteriales</taxon>
        <taxon>Clostridiaceae</taxon>
        <taxon>Clostridium</taxon>
    </lineage>
</organism>
<accession>A0A9N7PM85</accession>
<evidence type="ECO:0000256" key="2">
    <source>
        <dbReference type="ARBA" id="ARBA00022917"/>
    </source>
</evidence>